<dbReference type="RefSeq" id="WP_010980163.1">
    <property type="nucleotide sequence ID" value="NC_003106.2"/>
</dbReference>
<evidence type="ECO:0000313" key="2">
    <source>
        <dbReference type="Proteomes" id="UP000001015"/>
    </source>
</evidence>
<dbReference type="Proteomes" id="UP000001015">
    <property type="component" value="Chromosome"/>
</dbReference>
<dbReference type="EMBL" id="BA000023">
    <property type="protein sequence ID" value="BAB67187.1"/>
    <property type="molecule type" value="Genomic_DNA"/>
</dbReference>
<dbReference type="PATRIC" id="fig|273063.9.peg.2376"/>
<dbReference type="KEGG" id="sto:STK_20857"/>
<keyword evidence="2" id="KW-1185">Reference proteome</keyword>
<dbReference type="AlphaFoldDB" id="Q96YT9"/>
<evidence type="ECO:0008006" key="3">
    <source>
        <dbReference type="Google" id="ProtNLM"/>
    </source>
</evidence>
<evidence type="ECO:0000313" key="1">
    <source>
        <dbReference type="EMBL" id="BAB67187.1"/>
    </source>
</evidence>
<dbReference type="Gene3D" id="1.10.10.10">
    <property type="entry name" value="Winged helix-like DNA-binding domain superfamily/Winged helix DNA-binding domain"/>
    <property type="match status" value="1"/>
</dbReference>
<reference evidence="2" key="1">
    <citation type="journal article" date="2001" name="DNA Res.">
        <title>Complete genome sequence of an aerobic thermoacidophilic Crenarchaeon, Sulfolobus tokodaii strain7.</title>
        <authorList>
            <person name="Kawarabayasi Y."/>
            <person name="Hino Y."/>
            <person name="Horikawa H."/>
            <person name="Jin-no K."/>
            <person name="Takahashi M."/>
            <person name="Sekine M."/>
            <person name="Baba S."/>
            <person name="Ankai A."/>
            <person name="Kosugi H."/>
            <person name="Hosoyama A."/>
            <person name="Fukui S."/>
            <person name="Nagai Y."/>
            <person name="Nishijima K."/>
            <person name="Otsuka R."/>
            <person name="Nakazawa H."/>
            <person name="Takamiya M."/>
            <person name="Kato Y."/>
            <person name="Yoshizawa T."/>
            <person name="Tanaka T."/>
            <person name="Kudoh Y."/>
            <person name="Yamazaki J."/>
            <person name="Kushida N."/>
            <person name="Oguchi A."/>
            <person name="Aoki K."/>
            <person name="Masuda S."/>
            <person name="Yanagii M."/>
            <person name="Nishimura M."/>
            <person name="Yamagishi A."/>
            <person name="Oshima T."/>
            <person name="Kikuchi H."/>
        </authorList>
    </citation>
    <scope>NUCLEOTIDE SEQUENCE [LARGE SCALE GENOMIC DNA]</scope>
    <source>
        <strain evidence="2">DSM 16993 / JCM 10545 / NBRC 100140 / 7</strain>
    </source>
</reference>
<accession>Q96YT9</accession>
<organism evidence="1 2">
    <name type="scientific">Sulfurisphaera tokodaii (strain DSM 16993 / JCM 10545 / NBRC 100140 / 7)</name>
    <name type="common">Sulfolobus tokodaii</name>
    <dbReference type="NCBI Taxonomy" id="273063"/>
    <lineage>
        <taxon>Archaea</taxon>
        <taxon>Thermoproteota</taxon>
        <taxon>Thermoprotei</taxon>
        <taxon>Sulfolobales</taxon>
        <taxon>Sulfolobaceae</taxon>
        <taxon>Sulfurisphaera</taxon>
    </lineage>
</organism>
<dbReference type="GeneID" id="1460154"/>
<protein>
    <recommendedName>
        <fullName evidence="3">Transposase</fullName>
    </recommendedName>
</protein>
<name>Q96YT9_SULTO</name>
<dbReference type="InterPro" id="IPR036388">
    <property type="entry name" value="WH-like_DNA-bd_sf"/>
</dbReference>
<gene>
    <name evidence="1" type="ordered locus">STK_20857</name>
    <name evidence="1" type="ORF">STS224</name>
</gene>
<sequence>MNTRGLILFYLARKNCATLDEIYSNFQINKNTAKIALSWLAKEQYNKEIA</sequence>
<proteinExistence type="predicted"/>